<dbReference type="PANTHER" id="PTHR11339:SF404">
    <property type="entry name" value="MUCIN-19"/>
    <property type="match status" value="1"/>
</dbReference>
<dbReference type="GeneID" id="115479050"/>
<reference evidence="4" key="1">
    <citation type="submission" date="2025-08" db="UniProtKB">
        <authorList>
            <consortium name="RefSeq"/>
        </authorList>
    </citation>
    <scope>IDENTIFICATION</scope>
</reference>
<feature type="domain" description="VWF/SSPO/Zonadhesin-like cysteine-rich" evidence="2">
    <location>
        <begin position="14"/>
        <end position="86"/>
    </location>
</feature>
<evidence type="ECO:0000313" key="4">
    <source>
        <dbReference type="RefSeq" id="XP_030072627.1"/>
    </source>
</evidence>
<gene>
    <name evidence="4" type="primary">LOC115479050</name>
</gene>
<dbReference type="KEGG" id="muo:115479050"/>
<dbReference type="InterPro" id="IPR014853">
    <property type="entry name" value="VWF/SSPO/ZAN-like_Cys-rich_dom"/>
</dbReference>
<dbReference type="InterPro" id="IPR050780">
    <property type="entry name" value="Mucin_vWF_Thrombospondin_sf"/>
</dbReference>
<dbReference type="PANTHER" id="PTHR11339">
    <property type="entry name" value="EXTRACELLULAR MATRIX GLYCOPROTEIN RELATED"/>
    <property type="match status" value="1"/>
</dbReference>
<evidence type="ECO:0000256" key="1">
    <source>
        <dbReference type="ARBA" id="ARBA00023157"/>
    </source>
</evidence>
<dbReference type="GO" id="GO:0005615">
    <property type="term" value="C:extracellular space"/>
    <property type="evidence" value="ECO:0007669"/>
    <property type="project" value="TreeGrafter"/>
</dbReference>
<dbReference type="Proteomes" id="UP000515156">
    <property type="component" value="Chromosome 10"/>
</dbReference>
<evidence type="ECO:0000313" key="3">
    <source>
        <dbReference type="Proteomes" id="UP000515156"/>
    </source>
</evidence>
<dbReference type="SMART" id="SM00832">
    <property type="entry name" value="C8"/>
    <property type="match status" value="1"/>
</dbReference>
<dbReference type="GO" id="GO:0031012">
    <property type="term" value="C:extracellular matrix"/>
    <property type="evidence" value="ECO:0007669"/>
    <property type="project" value="TreeGrafter"/>
</dbReference>
<sequence length="114" mass="13125">MSAVKEQRDTFEHKMFADKNCPLLQEGEFAACHSTVDYQKYQERCKYVTCTSNNVIASLCNSFENYAEACRDSEVPISNWTTALCQQKCDGKQQFKYNMNPCKLTCQSLTYQSN</sequence>
<dbReference type="AlphaFoldDB" id="A0A6P7YZT5"/>
<protein>
    <submittedName>
        <fullName evidence="4">Mucin-2-like</fullName>
    </submittedName>
</protein>
<dbReference type="InParanoid" id="A0A6P7YZT5"/>
<proteinExistence type="predicted"/>
<dbReference type="Pfam" id="PF08742">
    <property type="entry name" value="C8"/>
    <property type="match status" value="1"/>
</dbReference>
<keyword evidence="3" id="KW-1185">Reference proteome</keyword>
<accession>A0A6P7YZT5</accession>
<evidence type="ECO:0000259" key="2">
    <source>
        <dbReference type="SMART" id="SM00832"/>
    </source>
</evidence>
<organism evidence="3 4">
    <name type="scientific">Microcaecilia unicolor</name>
    <dbReference type="NCBI Taxonomy" id="1415580"/>
    <lineage>
        <taxon>Eukaryota</taxon>
        <taxon>Metazoa</taxon>
        <taxon>Chordata</taxon>
        <taxon>Craniata</taxon>
        <taxon>Vertebrata</taxon>
        <taxon>Euteleostomi</taxon>
        <taxon>Amphibia</taxon>
        <taxon>Gymnophiona</taxon>
        <taxon>Siphonopidae</taxon>
        <taxon>Microcaecilia</taxon>
    </lineage>
</organism>
<feature type="non-terminal residue" evidence="4">
    <location>
        <position position="114"/>
    </location>
</feature>
<name>A0A6P7YZT5_9AMPH</name>
<dbReference type="RefSeq" id="XP_030072627.1">
    <property type="nucleotide sequence ID" value="XM_030216767.1"/>
</dbReference>
<keyword evidence="1" id="KW-1015">Disulfide bond</keyword>